<comment type="caution">
    <text evidence="1">The sequence shown here is derived from an EMBL/GenBank/DDBJ whole genome shotgun (WGS) entry which is preliminary data.</text>
</comment>
<name>A0A538U7X9_UNCEI</name>
<gene>
    <name evidence="1" type="ORF">E6K80_03945</name>
</gene>
<dbReference type="InterPro" id="IPR001451">
    <property type="entry name" value="Hexapep"/>
</dbReference>
<sequence>RAFSAIYARWLRWRGVRVGSGCRFRGRIVVHGDPRRVTIGPGSSLHPGVTFWTHDYGAGLGAIVLGRNVTCLQGVTFNSMAKIEVGDDSAFGAHCYVQDNDHGTDPGTPVMRQPSRARPIAIGRDVWLGARCVVLEGVAIGDRAIVGAGSVVTRSLPGDMVAVGVPCRAIKPRTALPRVA</sequence>
<evidence type="ECO:0000313" key="1">
    <source>
        <dbReference type="EMBL" id="TMQ72001.1"/>
    </source>
</evidence>
<keyword evidence="1" id="KW-0808">Transferase</keyword>
<dbReference type="GO" id="GO:0016746">
    <property type="term" value="F:acyltransferase activity"/>
    <property type="evidence" value="ECO:0007669"/>
    <property type="project" value="UniProtKB-KW"/>
</dbReference>
<dbReference type="SUPFAM" id="SSF51161">
    <property type="entry name" value="Trimeric LpxA-like enzymes"/>
    <property type="match status" value="2"/>
</dbReference>
<dbReference type="InterPro" id="IPR011004">
    <property type="entry name" value="Trimer_LpxA-like_sf"/>
</dbReference>
<organism evidence="1 2">
    <name type="scientific">Eiseniibacteriota bacterium</name>
    <dbReference type="NCBI Taxonomy" id="2212470"/>
    <lineage>
        <taxon>Bacteria</taxon>
        <taxon>Candidatus Eiseniibacteriota</taxon>
    </lineage>
</organism>
<dbReference type="EMBL" id="VBPA01000085">
    <property type="protein sequence ID" value="TMQ72001.1"/>
    <property type="molecule type" value="Genomic_DNA"/>
</dbReference>
<protein>
    <submittedName>
        <fullName evidence="1">Acyltransferase</fullName>
    </submittedName>
</protein>
<evidence type="ECO:0000313" key="2">
    <source>
        <dbReference type="Proteomes" id="UP000319836"/>
    </source>
</evidence>
<dbReference type="Pfam" id="PF14602">
    <property type="entry name" value="Hexapep_2"/>
    <property type="match status" value="1"/>
</dbReference>
<dbReference type="PANTHER" id="PTHR23416">
    <property type="entry name" value="SIALIC ACID SYNTHASE-RELATED"/>
    <property type="match status" value="1"/>
</dbReference>
<accession>A0A538U7X9</accession>
<dbReference type="CDD" id="cd04647">
    <property type="entry name" value="LbH_MAT_like"/>
    <property type="match status" value="1"/>
</dbReference>
<dbReference type="Proteomes" id="UP000319836">
    <property type="component" value="Unassembled WGS sequence"/>
</dbReference>
<dbReference type="Gene3D" id="2.160.10.10">
    <property type="entry name" value="Hexapeptide repeat proteins"/>
    <property type="match status" value="2"/>
</dbReference>
<feature type="non-terminal residue" evidence="1">
    <location>
        <position position="1"/>
    </location>
</feature>
<dbReference type="AlphaFoldDB" id="A0A538U7X9"/>
<reference evidence="1 2" key="1">
    <citation type="journal article" date="2019" name="Nat. Microbiol.">
        <title>Mediterranean grassland soil C-N compound turnover is dependent on rainfall and depth, and is mediated by genomically divergent microorganisms.</title>
        <authorList>
            <person name="Diamond S."/>
            <person name="Andeer P.F."/>
            <person name="Li Z."/>
            <person name="Crits-Christoph A."/>
            <person name="Burstein D."/>
            <person name="Anantharaman K."/>
            <person name="Lane K.R."/>
            <person name="Thomas B.C."/>
            <person name="Pan C."/>
            <person name="Northen T.R."/>
            <person name="Banfield J.F."/>
        </authorList>
    </citation>
    <scope>NUCLEOTIDE SEQUENCE [LARGE SCALE GENOMIC DNA]</scope>
    <source>
        <strain evidence="1">WS_10</strain>
    </source>
</reference>
<keyword evidence="1" id="KW-0012">Acyltransferase</keyword>
<proteinExistence type="predicted"/>
<dbReference type="InterPro" id="IPR051159">
    <property type="entry name" value="Hexapeptide_acetyltransf"/>
</dbReference>